<keyword evidence="1" id="KW-0812">Transmembrane</keyword>
<dbReference type="CDD" id="cd04179">
    <property type="entry name" value="DPM_DPG-synthase_like"/>
    <property type="match status" value="1"/>
</dbReference>
<dbReference type="Pfam" id="PF00535">
    <property type="entry name" value="Glycos_transf_2"/>
    <property type="match status" value="1"/>
</dbReference>
<dbReference type="Gene3D" id="3.90.550.10">
    <property type="entry name" value="Spore Coat Polysaccharide Biosynthesis Protein SpsA, Chain A"/>
    <property type="match status" value="1"/>
</dbReference>
<dbReference type="Proteomes" id="UP000323621">
    <property type="component" value="Unassembled WGS sequence"/>
</dbReference>
<keyword evidence="1" id="KW-1133">Transmembrane helix</keyword>
<keyword evidence="4" id="KW-1185">Reference proteome</keyword>
<sequence>MISKKIIIYMPALNEGLTIYEVLKSVPKTIQGFSHIELLVINDGSTDNTEQESLKAEATVINHNCNKGVGNAFQTAVNYSLKVNADILVSIDSDGQFDINQIEEMILPIIRKEGDFCIGNRFNDSKPEKMPKIKYWGNRQISRIVSFVGNTKIQDASCGFRAYSRDCLLSLNLQGGFTYTHETILDLIDKGYRVIQVPVSVKYFEERISRIANNLFKYAINTSLIIFKCLKDYKPLQFFLFIALFVLGLAFFMGGFVLIHWISTGIITPYKSLGIIALSLSGMSLLLITLAFVADMLNRIRNNQEKILYLIKKDYFEKD</sequence>
<accession>A0ABY3M8S3</accession>
<feature type="transmembrane region" description="Helical" evidence="1">
    <location>
        <begin position="274"/>
        <end position="294"/>
    </location>
</feature>
<reference evidence="3 4" key="1">
    <citation type="submission" date="2019-08" db="EMBL/GenBank/DDBJ databases">
        <title>Genomes of Antarctic Bizionia species.</title>
        <authorList>
            <person name="Bowman J.P."/>
        </authorList>
    </citation>
    <scope>NUCLEOTIDE SEQUENCE [LARGE SCALE GENOMIC DNA]</scope>
    <source>
        <strain evidence="3 4">IC164</strain>
    </source>
</reference>
<feature type="domain" description="Glycosyltransferase 2-like" evidence="2">
    <location>
        <begin position="8"/>
        <end position="167"/>
    </location>
</feature>
<dbReference type="InterPro" id="IPR029044">
    <property type="entry name" value="Nucleotide-diphossugar_trans"/>
</dbReference>
<dbReference type="SUPFAM" id="SSF53448">
    <property type="entry name" value="Nucleotide-diphospho-sugar transferases"/>
    <property type="match status" value="1"/>
</dbReference>
<evidence type="ECO:0000259" key="2">
    <source>
        <dbReference type="Pfam" id="PF00535"/>
    </source>
</evidence>
<dbReference type="PANTHER" id="PTHR48090">
    <property type="entry name" value="UNDECAPRENYL-PHOSPHATE 4-DEOXY-4-FORMAMIDO-L-ARABINOSE TRANSFERASE-RELATED"/>
    <property type="match status" value="1"/>
</dbReference>
<dbReference type="EMBL" id="VSKN01000016">
    <property type="protein sequence ID" value="TYC10630.1"/>
    <property type="molecule type" value="Genomic_DNA"/>
</dbReference>
<organism evidence="3 4">
    <name type="scientific">Bizionia gelidisalsuginis</name>
    <dbReference type="NCBI Taxonomy" id="291188"/>
    <lineage>
        <taxon>Bacteria</taxon>
        <taxon>Pseudomonadati</taxon>
        <taxon>Bacteroidota</taxon>
        <taxon>Flavobacteriia</taxon>
        <taxon>Flavobacteriales</taxon>
        <taxon>Flavobacteriaceae</taxon>
        <taxon>Bizionia</taxon>
    </lineage>
</organism>
<evidence type="ECO:0000313" key="4">
    <source>
        <dbReference type="Proteomes" id="UP000323621"/>
    </source>
</evidence>
<dbReference type="InterPro" id="IPR001173">
    <property type="entry name" value="Glyco_trans_2-like"/>
</dbReference>
<evidence type="ECO:0000313" key="3">
    <source>
        <dbReference type="EMBL" id="TYC10630.1"/>
    </source>
</evidence>
<keyword evidence="1" id="KW-0472">Membrane</keyword>
<gene>
    <name evidence="3" type="ORF">ES677_11195</name>
</gene>
<feature type="transmembrane region" description="Helical" evidence="1">
    <location>
        <begin position="238"/>
        <end position="262"/>
    </location>
</feature>
<proteinExistence type="predicted"/>
<evidence type="ECO:0000256" key="1">
    <source>
        <dbReference type="SAM" id="Phobius"/>
    </source>
</evidence>
<comment type="caution">
    <text evidence="3">The sequence shown here is derived from an EMBL/GenBank/DDBJ whole genome shotgun (WGS) entry which is preliminary data.</text>
</comment>
<protein>
    <submittedName>
        <fullName evidence="3">Glycosyltransferase family 2 protein</fullName>
    </submittedName>
</protein>
<dbReference type="PANTHER" id="PTHR48090:SF7">
    <property type="entry name" value="RFBJ PROTEIN"/>
    <property type="match status" value="1"/>
</dbReference>
<name>A0ABY3M8S3_9FLAO</name>
<dbReference type="InterPro" id="IPR050256">
    <property type="entry name" value="Glycosyltransferase_2"/>
</dbReference>